<dbReference type="InterPro" id="IPR006298">
    <property type="entry name" value="BipA"/>
</dbReference>
<evidence type="ECO:0000256" key="1">
    <source>
        <dbReference type="ARBA" id="ARBA00022741"/>
    </source>
</evidence>
<dbReference type="SMART" id="SM00838">
    <property type="entry name" value="EFG_C"/>
    <property type="match status" value="1"/>
</dbReference>
<dbReference type="FunFam" id="3.30.70.240:FF:000002">
    <property type="entry name" value="GTP-binding protein TypA"/>
    <property type="match status" value="1"/>
</dbReference>
<dbReference type="Gene3D" id="3.30.70.240">
    <property type="match status" value="1"/>
</dbReference>
<dbReference type="InterPro" id="IPR005225">
    <property type="entry name" value="Small_GTP-bd"/>
</dbReference>
<keyword evidence="2" id="KW-0342">GTP-binding</keyword>
<dbReference type="PROSITE" id="PS51722">
    <property type="entry name" value="G_TR_2"/>
    <property type="match status" value="1"/>
</dbReference>
<dbReference type="InterPro" id="IPR048876">
    <property type="entry name" value="BipA_C"/>
</dbReference>
<dbReference type="InterPro" id="IPR009000">
    <property type="entry name" value="Transl_B-barrel_sf"/>
</dbReference>
<dbReference type="Gene3D" id="3.30.70.870">
    <property type="entry name" value="Elongation Factor G (Translational Gtpase), domain 3"/>
    <property type="match status" value="1"/>
</dbReference>
<evidence type="ECO:0000313" key="6">
    <source>
        <dbReference type="EMBL" id="MDT2832511.1"/>
    </source>
</evidence>
<dbReference type="GO" id="GO:0005525">
    <property type="term" value="F:GTP binding"/>
    <property type="evidence" value="ECO:0007669"/>
    <property type="project" value="UniProtKB-KW"/>
</dbReference>
<evidence type="ECO:0000259" key="5">
    <source>
        <dbReference type="PROSITE" id="PS51722"/>
    </source>
</evidence>
<dbReference type="CDD" id="cd03691">
    <property type="entry name" value="BipA_TypA_II"/>
    <property type="match status" value="1"/>
</dbReference>
<dbReference type="Proteomes" id="UP001268577">
    <property type="component" value="Unassembled WGS sequence"/>
</dbReference>
<dbReference type="PRINTS" id="PR00315">
    <property type="entry name" value="ELONGATNFCT"/>
</dbReference>
<dbReference type="PANTHER" id="PTHR42908:SF8">
    <property type="entry name" value="TR-TYPE G DOMAIN-CONTAINING PROTEIN"/>
    <property type="match status" value="1"/>
</dbReference>
<dbReference type="SUPFAM" id="SSF54980">
    <property type="entry name" value="EF-G C-terminal domain-like"/>
    <property type="match status" value="2"/>
</dbReference>
<dbReference type="Pfam" id="PF00009">
    <property type="entry name" value="GTP_EFTU"/>
    <property type="match status" value="1"/>
</dbReference>
<dbReference type="InterPro" id="IPR042116">
    <property type="entry name" value="TypA/BipA_C"/>
</dbReference>
<dbReference type="CDD" id="cd01891">
    <property type="entry name" value="TypA_BipA"/>
    <property type="match status" value="1"/>
</dbReference>
<organism evidence="6 7">
    <name type="scientific">Vagococcus carniphilus</name>
    <dbReference type="NCBI Taxonomy" id="218144"/>
    <lineage>
        <taxon>Bacteria</taxon>
        <taxon>Bacillati</taxon>
        <taxon>Bacillota</taxon>
        <taxon>Bacilli</taxon>
        <taxon>Lactobacillales</taxon>
        <taxon>Enterococcaceae</taxon>
        <taxon>Vagococcus</taxon>
    </lineage>
</organism>
<dbReference type="AlphaFoldDB" id="A0AAW8TYX0"/>
<dbReference type="FunFam" id="2.40.50.250:FF:000001">
    <property type="entry name" value="GTP-binding protein TypA"/>
    <property type="match status" value="1"/>
</dbReference>
<dbReference type="SUPFAM" id="SSF50447">
    <property type="entry name" value="Translation proteins"/>
    <property type="match status" value="1"/>
</dbReference>
<dbReference type="InterPro" id="IPR027417">
    <property type="entry name" value="P-loop_NTPase"/>
</dbReference>
<dbReference type="Pfam" id="PF21018">
    <property type="entry name" value="BipA_C"/>
    <property type="match status" value="1"/>
</dbReference>
<dbReference type="GO" id="GO:0042254">
    <property type="term" value="P:ribosome biogenesis"/>
    <property type="evidence" value="ECO:0007669"/>
    <property type="project" value="UniProtKB-ARBA"/>
</dbReference>
<dbReference type="Gene3D" id="2.40.50.250">
    <property type="entry name" value="bipa protein"/>
    <property type="match status" value="1"/>
</dbReference>
<dbReference type="InterPro" id="IPR047041">
    <property type="entry name" value="BipA_GTP-bd_dom"/>
</dbReference>
<dbReference type="Gene3D" id="2.40.30.10">
    <property type="entry name" value="Translation factors"/>
    <property type="match status" value="1"/>
</dbReference>
<dbReference type="NCBIfam" id="TIGR01394">
    <property type="entry name" value="TypA_BipA"/>
    <property type="match status" value="1"/>
</dbReference>
<dbReference type="CDD" id="cd03710">
    <property type="entry name" value="BipA_TypA_C"/>
    <property type="match status" value="1"/>
</dbReference>
<dbReference type="PROSITE" id="PS00301">
    <property type="entry name" value="G_TR_1"/>
    <property type="match status" value="1"/>
</dbReference>
<dbReference type="Pfam" id="PF00679">
    <property type="entry name" value="EFG_C"/>
    <property type="match status" value="1"/>
</dbReference>
<keyword evidence="1" id="KW-0547">Nucleotide-binding</keyword>
<dbReference type="EMBL" id="JARQBZ010000001">
    <property type="protein sequence ID" value="MDT2832511.1"/>
    <property type="molecule type" value="Genomic_DNA"/>
</dbReference>
<name>A0AAW8TYX0_9ENTE</name>
<evidence type="ECO:0000256" key="2">
    <source>
        <dbReference type="ARBA" id="ARBA00023134"/>
    </source>
</evidence>
<protein>
    <recommendedName>
        <fullName evidence="3">50S ribosomal subunit assembly factor BipA</fullName>
    </recommendedName>
</protein>
<dbReference type="InterPro" id="IPR000795">
    <property type="entry name" value="T_Tr_GTP-bd_dom"/>
</dbReference>
<dbReference type="InterPro" id="IPR004161">
    <property type="entry name" value="EFTu-like_2"/>
</dbReference>
<dbReference type="FunFam" id="3.40.50.300:FF:000055">
    <property type="entry name" value="GTP-binding protein TypA"/>
    <property type="match status" value="1"/>
</dbReference>
<dbReference type="GO" id="GO:0010467">
    <property type="term" value="P:gene expression"/>
    <property type="evidence" value="ECO:0007669"/>
    <property type="project" value="UniProtKB-ARBA"/>
</dbReference>
<dbReference type="GO" id="GO:0009409">
    <property type="term" value="P:response to cold"/>
    <property type="evidence" value="ECO:0007669"/>
    <property type="project" value="UniProtKB-ARBA"/>
</dbReference>
<dbReference type="GO" id="GO:1990904">
    <property type="term" value="C:ribonucleoprotein complex"/>
    <property type="evidence" value="ECO:0007669"/>
    <property type="project" value="TreeGrafter"/>
</dbReference>
<proteinExistence type="predicted"/>
<dbReference type="InterPro" id="IPR000640">
    <property type="entry name" value="EFG_V-like"/>
</dbReference>
<reference evidence="6" key="1">
    <citation type="submission" date="2023-03" db="EMBL/GenBank/DDBJ databases">
        <authorList>
            <person name="Shen W."/>
            <person name="Cai J."/>
        </authorList>
    </citation>
    <scope>NUCLEOTIDE SEQUENCE</scope>
    <source>
        <strain evidence="6">P96-3</strain>
    </source>
</reference>
<sequence length="610" mass="68547">MEENILHDPNQIFSGNMSETMMNKRNVAIIAHVDHGKTSLVNELIKETNGLTNKTVEERALDSNELEKERGITILAKATSIYYKETTINIVDTPGHADFGGEVERIMGMVDGVVIVIDAFEGPMPQTRFVLEKALAYQLPLLTVVNKVDRKGANPKQAVDQLLDLLIELGVDEEQLDFPVVYTSALNGTSSYLPEATSQEKSMKPVLDLILKEMPSPVVQTGDFQFQIALVSYDNYLGQVAIGRVFRGSIKSGETVSLLQLDGKVRQFRISKLFVFKNLERVPVIEAFAGDIVAISGCDEMTVGETITKLGTTDCLPVIDVQEPTMQMLFSINDSPFAGQDGSMLTMRKIEERLLRELKQDVSLKMYSTDSPNKWLLYGRGELHFSILIEKMRREGFEFQVSSASVLEKEIDGKKYEPFEKVIARAKEEFSGAVIESLSQRGGLLQEMEVKEGQAYLTFLIPTRGMIGYLTEFLTLTKGTGIFYQQFDSYQLAKNQKYLTRKTGSLLSKYTGVVTTYGLENIEDRGTLFVNAGDKVYEGMIIGEHHQSSDLEVNITRKRHLNNMHSATKEATYVLRLTKQMTLEESMSFIKENECAEVTPLEIRLRKYSL</sequence>
<comment type="catalytic activity">
    <reaction evidence="4">
        <text>GTP + H2O = GDP + phosphate + H(+)</text>
        <dbReference type="Rhea" id="RHEA:19669"/>
        <dbReference type="ChEBI" id="CHEBI:15377"/>
        <dbReference type="ChEBI" id="CHEBI:15378"/>
        <dbReference type="ChEBI" id="CHEBI:37565"/>
        <dbReference type="ChEBI" id="CHEBI:43474"/>
        <dbReference type="ChEBI" id="CHEBI:58189"/>
    </reaction>
</comment>
<dbReference type="FunFam" id="2.40.30.10:FF:000016">
    <property type="entry name" value="GTP-binding protein TypA"/>
    <property type="match status" value="1"/>
</dbReference>
<dbReference type="Gene3D" id="3.40.50.300">
    <property type="entry name" value="P-loop containing nucleotide triphosphate hydrolases"/>
    <property type="match status" value="1"/>
</dbReference>
<comment type="caution">
    <text evidence="6">The sequence shown here is derived from an EMBL/GenBank/DDBJ whole genome shotgun (WGS) entry which is preliminary data.</text>
</comment>
<dbReference type="NCBIfam" id="TIGR00231">
    <property type="entry name" value="small_GTP"/>
    <property type="match status" value="1"/>
</dbReference>
<dbReference type="PANTHER" id="PTHR42908">
    <property type="entry name" value="TRANSLATION ELONGATION FACTOR-RELATED"/>
    <property type="match status" value="1"/>
</dbReference>
<dbReference type="Pfam" id="PF03144">
    <property type="entry name" value="GTP_EFTU_D2"/>
    <property type="match status" value="1"/>
</dbReference>
<dbReference type="InterPro" id="IPR047042">
    <property type="entry name" value="BipA_II"/>
</dbReference>
<feature type="domain" description="Tr-type G" evidence="5">
    <location>
        <begin position="22"/>
        <end position="218"/>
    </location>
</feature>
<evidence type="ECO:0000256" key="4">
    <source>
        <dbReference type="ARBA" id="ARBA00048548"/>
    </source>
</evidence>
<gene>
    <name evidence="6" type="primary">typA</name>
    <name evidence="6" type="ORF">P7H70_00475</name>
</gene>
<evidence type="ECO:0000256" key="3">
    <source>
        <dbReference type="ARBA" id="ARBA00035722"/>
    </source>
</evidence>
<dbReference type="GO" id="GO:0003924">
    <property type="term" value="F:GTPase activity"/>
    <property type="evidence" value="ECO:0007669"/>
    <property type="project" value="InterPro"/>
</dbReference>
<dbReference type="InterPro" id="IPR035647">
    <property type="entry name" value="EFG_III/V"/>
</dbReference>
<dbReference type="GO" id="GO:0005829">
    <property type="term" value="C:cytosol"/>
    <property type="evidence" value="ECO:0007669"/>
    <property type="project" value="TreeGrafter"/>
</dbReference>
<dbReference type="SUPFAM" id="SSF52540">
    <property type="entry name" value="P-loop containing nucleoside triphosphate hydrolases"/>
    <property type="match status" value="1"/>
</dbReference>
<evidence type="ECO:0000313" key="7">
    <source>
        <dbReference type="Proteomes" id="UP001268577"/>
    </source>
</evidence>
<dbReference type="InterPro" id="IPR031157">
    <property type="entry name" value="G_TR_CS"/>
</dbReference>
<accession>A0AAW8TYX0</accession>
<dbReference type="InterPro" id="IPR035651">
    <property type="entry name" value="BipA_V"/>
</dbReference>